<proteinExistence type="predicted"/>
<evidence type="ECO:0000313" key="1">
    <source>
        <dbReference type="EMBL" id="GAG93654.1"/>
    </source>
</evidence>
<organism evidence="1">
    <name type="scientific">marine sediment metagenome</name>
    <dbReference type="NCBI Taxonomy" id="412755"/>
    <lineage>
        <taxon>unclassified sequences</taxon>
        <taxon>metagenomes</taxon>
        <taxon>ecological metagenomes</taxon>
    </lineage>
</organism>
<gene>
    <name evidence="1" type="ORF">S01H4_38713</name>
</gene>
<feature type="non-terminal residue" evidence="1">
    <location>
        <position position="1"/>
    </location>
</feature>
<sequence>LSLGVLMFDIVRRRSYDERRVLIDSARILDSPFDDSLICLSGAELELLRNVCLYLRRQDTFVASYFAQHYLTPDAEDWDSLLAVVAGLEEKLMGCAEIETLIDQIKGYAAAIAFDSQILRQQGTRIDANDYDGETSGGGAHEYVTFTEVPEGYIQIVTGVEGHCTSKAFGPLTLEWHDGTAWRRIWRVNDCLVNLPYWWEGEKTLKAGDQLRLDFGGTDNGNTIRGVIFAYLVEQA</sequence>
<protein>
    <submittedName>
        <fullName evidence="1">Uncharacterized protein</fullName>
    </submittedName>
</protein>
<reference evidence="1" key="1">
    <citation type="journal article" date="2014" name="Front. Microbiol.">
        <title>High frequency of phylogenetically diverse reductive dehalogenase-homologous genes in deep subseafloor sedimentary metagenomes.</title>
        <authorList>
            <person name="Kawai M."/>
            <person name="Futagami T."/>
            <person name="Toyoda A."/>
            <person name="Takaki Y."/>
            <person name="Nishi S."/>
            <person name="Hori S."/>
            <person name="Arai W."/>
            <person name="Tsubouchi T."/>
            <person name="Morono Y."/>
            <person name="Uchiyama I."/>
            <person name="Ito T."/>
            <person name="Fujiyama A."/>
            <person name="Inagaki F."/>
            <person name="Takami H."/>
        </authorList>
    </citation>
    <scope>NUCLEOTIDE SEQUENCE</scope>
    <source>
        <strain evidence="1">Expedition CK06-06</strain>
    </source>
</reference>
<accession>X1BCI4</accession>
<comment type="caution">
    <text evidence="1">The sequence shown here is derived from an EMBL/GenBank/DDBJ whole genome shotgun (WGS) entry which is preliminary data.</text>
</comment>
<dbReference type="AlphaFoldDB" id="X1BCI4"/>
<name>X1BCI4_9ZZZZ</name>
<dbReference type="EMBL" id="BART01020898">
    <property type="protein sequence ID" value="GAG93654.1"/>
    <property type="molecule type" value="Genomic_DNA"/>
</dbReference>